<keyword evidence="4 7" id="KW-0418">Kinase</keyword>
<keyword evidence="9" id="KW-1185">Reference proteome</keyword>
<dbReference type="Gene3D" id="3.40.50.300">
    <property type="entry name" value="P-loop containing nucleotide triphosphate hydrolases"/>
    <property type="match status" value="1"/>
</dbReference>
<comment type="function">
    <text evidence="7">Catalyzes the specific phosphorylation of the 3-hydroxyl group of shikimic acid using ATP as a cosubstrate.</text>
</comment>
<comment type="caution">
    <text evidence="8">The sequence shown here is derived from an EMBL/GenBank/DDBJ whole genome shotgun (WGS) entry which is preliminary data.</text>
</comment>
<comment type="catalytic activity">
    <reaction evidence="7">
        <text>shikimate + ATP = 3-phosphoshikimate + ADP + H(+)</text>
        <dbReference type="Rhea" id="RHEA:13121"/>
        <dbReference type="ChEBI" id="CHEBI:15378"/>
        <dbReference type="ChEBI" id="CHEBI:30616"/>
        <dbReference type="ChEBI" id="CHEBI:36208"/>
        <dbReference type="ChEBI" id="CHEBI:145989"/>
        <dbReference type="ChEBI" id="CHEBI:456216"/>
        <dbReference type="EC" id="2.7.1.71"/>
    </reaction>
</comment>
<dbReference type="GO" id="GO:0009073">
    <property type="term" value="P:aromatic amino acid family biosynthetic process"/>
    <property type="evidence" value="ECO:0007669"/>
    <property type="project" value="UniProtKB-KW"/>
</dbReference>
<dbReference type="CDD" id="cd00464">
    <property type="entry name" value="SK"/>
    <property type="match status" value="1"/>
</dbReference>
<keyword evidence="3 7" id="KW-0547">Nucleotide-binding</keyword>
<dbReference type="GO" id="GO:0004765">
    <property type="term" value="F:shikimate kinase activity"/>
    <property type="evidence" value="ECO:0007669"/>
    <property type="project" value="UniProtKB-UniRule"/>
</dbReference>
<dbReference type="HAMAP" id="MF_00109">
    <property type="entry name" value="Shikimate_kinase"/>
    <property type="match status" value="1"/>
</dbReference>
<feature type="binding site" evidence="7">
    <location>
        <position position="19"/>
    </location>
    <ligand>
        <name>Mg(2+)</name>
        <dbReference type="ChEBI" id="CHEBI:18420"/>
    </ligand>
</feature>
<keyword evidence="7" id="KW-0963">Cytoplasm</keyword>
<dbReference type="InterPro" id="IPR000623">
    <property type="entry name" value="Shikimate_kinase/TSH1"/>
</dbReference>
<dbReference type="NCBIfam" id="NF010555">
    <property type="entry name" value="PRK13949.1"/>
    <property type="match status" value="1"/>
</dbReference>
<dbReference type="InterPro" id="IPR027417">
    <property type="entry name" value="P-loop_NTPase"/>
</dbReference>
<feature type="binding site" evidence="7">
    <location>
        <position position="37"/>
    </location>
    <ligand>
        <name>substrate</name>
    </ligand>
</feature>
<keyword evidence="6 7" id="KW-0057">Aromatic amino acid biosynthesis</keyword>
<evidence type="ECO:0000256" key="4">
    <source>
        <dbReference type="ARBA" id="ARBA00022777"/>
    </source>
</evidence>
<comment type="caution">
    <text evidence="7">Lacks conserved residue(s) required for the propagation of feature annotation.</text>
</comment>
<comment type="subunit">
    <text evidence="7">Monomer.</text>
</comment>
<dbReference type="InterPro" id="IPR031322">
    <property type="entry name" value="Shikimate/glucono_kinase"/>
</dbReference>
<evidence type="ECO:0000256" key="1">
    <source>
        <dbReference type="ARBA" id="ARBA00022605"/>
    </source>
</evidence>
<dbReference type="EC" id="2.7.1.71" evidence="7"/>
<evidence type="ECO:0000256" key="5">
    <source>
        <dbReference type="ARBA" id="ARBA00022840"/>
    </source>
</evidence>
<keyword evidence="5 7" id="KW-0067">ATP-binding</keyword>
<comment type="similarity">
    <text evidence="7">Belongs to the shikimate kinase family.</text>
</comment>
<feature type="binding site" evidence="7">
    <location>
        <position position="61"/>
    </location>
    <ligand>
        <name>substrate</name>
    </ligand>
</feature>
<dbReference type="eggNOG" id="COG0703">
    <property type="taxonomic scope" value="Bacteria"/>
</dbReference>
<dbReference type="PANTHER" id="PTHR21087">
    <property type="entry name" value="SHIKIMATE KINASE"/>
    <property type="match status" value="1"/>
</dbReference>
<gene>
    <name evidence="7 8" type="primary">aroK</name>
    <name evidence="8" type="ORF">POREN0001_0447</name>
</gene>
<feature type="binding site" evidence="7">
    <location>
        <position position="144"/>
    </location>
    <ligand>
        <name>substrate</name>
    </ligand>
</feature>
<dbReference type="STRING" id="553175.POREN0001_0447"/>
<keyword evidence="7" id="KW-0479">Metal-binding</keyword>
<dbReference type="PRINTS" id="PR01100">
    <property type="entry name" value="SHIKIMTKNASE"/>
</dbReference>
<dbReference type="RefSeq" id="WP_004334516.1">
    <property type="nucleotide sequence ID" value="NZ_ACNN01000029.1"/>
</dbReference>
<feature type="binding site" evidence="7">
    <location>
        <begin position="15"/>
        <end position="20"/>
    </location>
    <ligand>
        <name>ATP</name>
        <dbReference type="ChEBI" id="CHEBI:30616"/>
    </ligand>
</feature>
<dbReference type="GeneID" id="93365772"/>
<accession>C3JC49</accession>
<dbReference type="GO" id="GO:0000287">
    <property type="term" value="F:magnesium ion binding"/>
    <property type="evidence" value="ECO:0007669"/>
    <property type="project" value="UniProtKB-UniRule"/>
</dbReference>
<dbReference type="GO" id="GO:0005524">
    <property type="term" value="F:ATP binding"/>
    <property type="evidence" value="ECO:0007669"/>
    <property type="project" value="UniProtKB-UniRule"/>
</dbReference>
<dbReference type="EMBL" id="ACNN01000029">
    <property type="protein sequence ID" value="EEN82243.1"/>
    <property type="molecule type" value="Genomic_DNA"/>
</dbReference>
<name>C3JC49_POREA</name>
<keyword evidence="2 7" id="KW-0808">Transferase</keyword>
<dbReference type="AlphaFoldDB" id="C3JC49"/>
<dbReference type="GO" id="GO:0005829">
    <property type="term" value="C:cytosol"/>
    <property type="evidence" value="ECO:0007669"/>
    <property type="project" value="TreeGrafter"/>
</dbReference>
<dbReference type="PANTHER" id="PTHR21087:SF16">
    <property type="entry name" value="SHIKIMATE KINASE 1, CHLOROPLASTIC"/>
    <property type="match status" value="1"/>
</dbReference>
<dbReference type="GO" id="GO:0009423">
    <property type="term" value="P:chorismate biosynthetic process"/>
    <property type="evidence" value="ECO:0007669"/>
    <property type="project" value="UniProtKB-UniRule"/>
</dbReference>
<evidence type="ECO:0000313" key="8">
    <source>
        <dbReference type="EMBL" id="EEN82243.1"/>
    </source>
</evidence>
<dbReference type="SUPFAM" id="SSF52540">
    <property type="entry name" value="P-loop containing nucleoside triphosphate hydrolases"/>
    <property type="match status" value="1"/>
</dbReference>
<dbReference type="UniPathway" id="UPA00053">
    <property type="reaction ID" value="UER00088"/>
</dbReference>
<keyword evidence="7" id="KW-0460">Magnesium</keyword>
<evidence type="ECO:0000256" key="3">
    <source>
        <dbReference type="ARBA" id="ARBA00022741"/>
    </source>
</evidence>
<proteinExistence type="inferred from homology"/>
<organism evidence="8 9">
    <name type="scientific">Porphyromonas endodontalis (strain ATCC 35406 / DSM 24491 / JCM 8526 / CCUG 16442 / BCRC 14492 / NCTC 13058 / HG 370)</name>
    <name type="common">Bacteroides endodontalis</name>
    <dbReference type="NCBI Taxonomy" id="553175"/>
    <lineage>
        <taxon>Bacteria</taxon>
        <taxon>Pseudomonadati</taxon>
        <taxon>Bacteroidota</taxon>
        <taxon>Bacteroidia</taxon>
        <taxon>Bacteroidales</taxon>
        <taxon>Porphyromonadaceae</taxon>
        <taxon>Porphyromonas</taxon>
    </lineage>
</organism>
<dbReference type="Pfam" id="PF01202">
    <property type="entry name" value="SKI"/>
    <property type="match status" value="1"/>
</dbReference>
<reference evidence="8 9" key="1">
    <citation type="submission" date="2009-04" db="EMBL/GenBank/DDBJ databases">
        <authorList>
            <person name="Sebastian Y."/>
            <person name="Madupu R."/>
            <person name="Durkin A.S."/>
            <person name="Torralba M."/>
            <person name="Methe B."/>
            <person name="Sutton G.G."/>
            <person name="Strausberg R.L."/>
            <person name="Nelson K.E."/>
        </authorList>
    </citation>
    <scope>NUCLEOTIDE SEQUENCE [LARGE SCALE GENOMIC DNA]</scope>
    <source>
        <strain evidence="9">ATCC 35406 / BCRC 14492 / JCM 8526 / NCTC 13058 / HG 370</strain>
    </source>
</reference>
<comment type="pathway">
    <text evidence="7">Metabolic intermediate biosynthesis; chorismate biosynthesis; chorismate from D-erythrose 4-phosphate and phosphoenolpyruvate: step 5/7.</text>
</comment>
<evidence type="ECO:0000313" key="9">
    <source>
        <dbReference type="Proteomes" id="UP000004295"/>
    </source>
</evidence>
<feature type="binding site" evidence="7">
    <location>
        <position position="83"/>
    </location>
    <ligand>
        <name>substrate</name>
    </ligand>
</feature>
<feature type="binding site" evidence="7">
    <location>
        <position position="122"/>
    </location>
    <ligand>
        <name>ATP</name>
        <dbReference type="ChEBI" id="CHEBI:30616"/>
    </ligand>
</feature>
<evidence type="ECO:0000256" key="7">
    <source>
        <dbReference type="HAMAP-Rule" id="MF_00109"/>
    </source>
</evidence>
<keyword evidence="1 7" id="KW-0028">Amino-acid biosynthesis</keyword>
<dbReference type="GO" id="GO:0008652">
    <property type="term" value="P:amino acid biosynthetic process"/>
    <property type="evidence" value="ECO:0007669"/>
    <property type="project" value="UniProtKB-KW"/>
</dbReference>
<comment type="cofactor">
    <cofactor evidence="7">
        <name>Mg(2+)</name>
        <dbReference type="ChEBI" id="CHEBI:18420"/>
    </cofactor>
    <text evidence="7">Binds 1 Mg(2+) ion per subunit.</text>
</comment>
<comment type="subcellular location">
    <subcellularLocation>
        <location evidence="7">Cytoplasm</location>
    </subcellularLocation>
</comment>
<sequence>MINRDTPIFLVGYMGSGKSTIGRRLADRMEREFIDTDIFIERRFHESVANMFTSVGEEAFRRREAVVIEELSGFPNAVIATGGGLPCHHGNMELMNQCGVTVFLQVSLDNLAKRIELCKRTRPTVRHLSGEALEEHIRQAMEVRLPIYRQAQYTIPCDEICTPKDEDRVAEQIALLLTR</sequence>
<dbReference type="Proteomes" id="UP000004295">
    <property type="component" value="Unassembled WGS sequence"/>
</dbReference>
<evidence type="ECO:0000256" key="6">
    <source>
        <dbReference type="ARBA" id="ARBA00023141"/>
    </source>
</evidence>
<protein>
    <recommendedName>
        <fullName evidence="7">Shikimate kinase</fullName>
        <shortName evidence="7">SK</shortName>
        <ecNumber evidence="7">2.7.1.71</ecNumber>
    </recommendedName>
</protein>
<evidence type="ECO:0000256" key="2">
    <source>
        <dbReference type="ARBA" id="ARBA00022679"/>
    </source>
</evidence>